<dbReference type="InterPro" id="IPR015797">
    <property type="entry name" value="NUDIX_hydrolase-like_dom_sf"/>
</dbReference>
<dbReference type="InterPro" id="IPR000086">
    <property type="entry name" value="NUDIX_hydrolase_dom"/>
</dbReference>
<dbReference type="Proteomes" id="UP001500194">
    <property type="component" value="Unassembled WGS sequence"/>
</dbReference>
<dbReference type="RefSeq" id="WP_227262197.1">
    <property type="nucleotide sequence ID" value="NZ_BAAADU010000002.1"/>
</dbReference>
<dbReference type="CDD" id="cd04688">
    <property type="entry name" value="NUDIX_Hydrolase"/>
    <property type="match status" value="1"/>
</dbReference>
<dbReference type="PROSITE" id="PS00893">
    <property type="entry name" value="NUDIX_BOX"/>
    <property type="match status" value="1"/>
</dbReference>
<gene>
    <name evidence="4" type="ORF">GCM10009019_24940</name>
</gene>
<accession>A0AAV3T4L7</accession>
<dbReference type="AlphaFoldDB" id="A0AAV3T4L7"/>
<evidence type="ECO:0000313" key="4">
    <source>
        <dbReference type="EMBL" id="GAA0659436.1"/>
    </source>
</evidence>
<dbReference type="PANTHER" id="PTHR43046:SF14">
    <property type="entry name" value="MUTT_NUDIX FAMILY PROTEIN"/>
    <property type="match status" value="1"/>
</dbReference>
<comment type="cofactor">
    <cofactor evidence="1">
        <name>Mg(2+)</name>
        <dbReference type="ChEBI" id="CHEBI:18420"/>
    </cofactor>
</comment>
<proteinExistence type="predicted"/>
<comment type="caution">
    <text evidence="4">The sequence shown here is derived from an EMBL/GenBank/DDBJ whole genome shotgun (WGS) entry which is preliminary data.</text>
</comment>
<keyword evidence="2 4" id="KW-0378">Hydrolase</keyword>
<dbReference type="PANTHER" id="PTHR43046">
    <property type="entry name" value="GDP-MANNOSE MANNOSYL HYDROLASE"/>
    <property type="match status" value="1"/>
</dbReference>
<evidence type="ECO:0000256" key="1">
    <source>
        <dbReference type="ARBA" id="ARBA00001946"/>
    </source>
</evidence>
<evidence type="ECO:0000313" key="5">
    <source>
        <dbReference type="Proteomes" id="UP001500194"/>
    </source>
</evidence>
<protein>
    <submittedName>
        <fullName evidence="4">NUDIX hydrolase</fullName>
    </submittedName>
</protein>
<dbReference type="SUPFAM" id="SSF55811">
    <property type="entry name" value="Nudix"/>
    <property type="match status" value="1"/>
</dbReference>
<evidence type="ECO:0000256" key="2">
    <source>
        <dbReference type="ARBA" id="ARBA00022801"/>
    </source>
</evidence>
<dbReference type="PROSITE" id="PS51462">
    <property type="entry name" value="NUDIX"/>
    <property type="match status" value="1"/>
</dbReference>
<organism evidence="4 5">
    <name type="scientific">Salarchaeum japonicum</name>
    <dbReference type="NCBI Taxonomy" id="555573"/>
    <lineage>
        <taxon>Archaea</taxon>
        <taxon>Methanobacteriati</taxon>
        <taxon>Methanobacteriota</taxon>
        <taxon>Stenosarchaea group</taxon>
        <taxon>Halobacteria</taxon>
        <taxon>Halobacteriales</taxon>
        <taxon>Halobacteriaceae</taxon>
    </lineage>
</organism>
<dbReference type="GeneID" id="68572819"/>
<sequence length="144" mass="16804">MPEKTWRDIRPVALGVLRRGDEVLLARHHDPETGEAFYRPLGGGFEFGEHSRDAVVREFAEELGVEFTVERRLGTFERAFEFDGERGHEVWRLYEGETVEDWPYERDEFVGEEPELDETFPVEWVEIDSLDDRTVYPESLAGVL</sequence>
<dbReference type="InterPro" id="IPR020084">
    <property type="entry name" value="NUDIX_hydrolase_CS"/>
</dbReference>
<reference evidence="4 5" key="1">
    <citation type="journal article" date="2019" name="Int. J. Syst. Evol. Microbiol.">
        <title>The Global Catalogue of Microorganisms (GCM) 10K type strain sequencing project: providing services to taxonomists for standard genome sequencing and annotation.</title>
        <authorList>
            <consortium name="The Broad Institute Genomics Platform"/>
            <consortium name="The Broad Institute Genome Sequencing Center for Infectious Disease"/>
            <person name="Wu L."/>
            <person name="Ma J."/>
        </authorList>
    </citation>
    <scope>NUCLEOTIDE SEQUENCE [LARGE SCALE GENOMIC DNA]</scope>
    <source>
        <strain evidence="4 5">JCM 16327</strain>
    </source>
</reference>
<dbReference type="EMBL" id="BAAADU010000002">
    <property type="protein sequence ID" value="GAA0659436.1"/>
    <property type="molecule type" value="Genomic_DNA"/>
</dbReference>
<feature type="domain" description="Nudix hydrolase" evidence="3">
    <location>
        <begin position="8"/>
        <end position="144"/>
    </location>
</feature>
<dbReference type="Pfam" id="PF00293">
    <property type="entry name" value="NUDIX"/>
    <property type="match status" value="1"/>
</dbReference>
<dbReference type="Gene3D" id="3.90.79.10">
    <property type="entry name" value="Nucleoside Triphosphate Pyrophosphohydrolase"/>
    <property type="match status" value="1"/>
</dbReference>
<keyword evidence="5" id="KW-1185">Reference proteome</keyword>
<name>A0AAV3T4L7_9EURY</name>
<dbReference type="GO" id="GO:0016787">
    <property type="term" value="F:hydrolase activity"/>
    <property type="evidence" value="ECO:0007669"/>
    <property type="project" value="UniProtKB-KW"/>
</dbReference>
<evidence type="ECO:0000259" key="3">
    <source>
        <dbReference type="PROSITE" id="PS51462"/>
    </source>
</evidence>